<dbReference type="Pfam" id="PF07589">
    <property type="entry name" value="PEP-CTERM"/>
    <property type="match status" value="1"/>
</dbReference>
<organism evidence="3 4">
    <name type="scientific">Janthinobacterium psychrotolerans</name>
    <dbReference type="NCBI Taxonomy" id="1747903"/>
    <lineage>
        <taxon>Bacteria</taxon>
        <taxon>Pseudomonadati</taxon>
        <taxon>Pseudomonadota</taxon>
        <taxon>Betaproteobacteria</taxon>
        <taxon>Burkholderiales</taxon>
        <taxon>Oxalobacteraceae</taxon>
        <taxon>Janthinobacterium</taxon>
    </lineage>
</organism>
<dbReference type="Proteomes" id="UP000092713">
    <property type="component" value="Unassembled WGS sequence"/>
</dbReference>
<keyword evidence="1" id="KW-0732">Signal</keyword>
<dbReference type="EMBL" id="LOCQ01000049">
    <property type="protein sequence ID" value="OBV40133.1"/>
    <property type="molecule type" value="Genomic_DNA"/>
</dbReference>
<dbReference type="InterPro" id="IPR013424">
    <property type="entry name" value="Ice-binding_C"/>
</dbReference>
<feature type="signal peptide" evidence="1">
    <location>
        <begin position="1"/>
        <end position="20"/>
    </location>
</feature>
<evidence type="ECO:0000313" key="4">
    <source>
        <dbReference type="Proteomes" id="UP000092713"/>
    </source>
</evidence>
<name>A0A1A7C738_9BURK</name>
<gene>
    <name evidence="3" type="ORF">ASR47_101448</name>
</gene>
<keyword evidence="4" id="KW-1185">Reference proteome</keyword>
<protein>
    <submittedName>
        <fullName evidence="3">PEP-CTERM protein-sorting domain-containing protein/MYXO-CTERM domain-containing protein</fullName>
    </submittedName>
</protein>
<evidence type="ECO:0000256" key="1">
    <source>
        <dbReference type="SAM" id="SignalP"/>
    </source>
</evidence>
<evidence type="ECO:0000313" key="3">
    <source>
        <dbReference type="EMBL" id="OBV40133.1"/>
    </source>
</evidence>
<sequence length="198" mass="20705">MTILRTAAIAAMFAASAAQAQQTVINFNALEQPGILGTVIDSYSEAGYNFDNSLWYGLHSAHQDSFAYAGSAGLGATALTTTTLTRADGAAFSLDKISLADYVSVLPGSYDVTFVGTKAGGGTVSQTFTVGDSHSFSDYTFTGFSNLVSASWKEGLLHTYQVDNIGANVSAVPEPGTYAMLLAGLGLLGFMRRRRNAA</sequence>
<comment type="caution">
    <text evidence="3">The sequence shown here is derived from an EMBL/GenBank/DDBJ whole genome shotgun (WGS) entry which is preliminary data.</text>
</comment>
<dbReference type="AlphaFoldDB" id="A0A1A7C738"/>
<accession>A0A1A7C738</accession>
<feature type="chain" id="PRO_5008355826" evidence="1">
    <location>
        <begin position="21"/>
        <end position="198"/>
    </location>
</feature>
<evidence type="ECO:0000259" key="2">
    <source>
        <dbReference type="Pfam" id="PF07589"/>
    </source>
</evidence>
<dbReference type="NCBIfam" id="TIGR02595">
    <property type="entry name" value="PEP_CTERM"/>
    <property type="match status" value="1"/>
</dbReference>
<proteinExistence type="predicted"/>
<dbReference type="STRING" id="1747903.ASR47_101448"/>
<reference evidence="3 4" key="1">
    <citation type="submission" date="2016-04" db="EMBL/GenBank/DDBJ databases">
        <title>Draft genome sequence of Janthinobacterium psychrotolerans sp. nov., isolated from freshwater sediments in Denmark.</title>
        <authorList>
            <person name="Gong X."/>
            <person name="Skrivergaard S."/>
            <person name="Korsgaard B.S."/>
            <person name="Schreiber L."/>
            <person name="Marshall I.P."/>
            <person name="Finster K."/>
            <person name="Schramm A."/>
        </authorList>
    </citation>
    <scope>NUCLEOTIDE SEQUENCE [LARGE SCALE GENOMIC DNA]</scope>
    <source>
        <strain evidence="3 4">S3-2</strain>
    </source>
</reference>
<feature type="domain" description="Ice-binding protein C-terminal" evidence="2">
    <location>
        <begin position="171"/>
        <end position="195"/>
    </location>
</feature>